<reference evidence="1" key="1">
    <citation type="journal article" date="2021" name="Proc. Natl. Acad. Sci. U.S.A.">
        <title>A Catalog of Tens of Thousands of Viruses from Human Metagenomes Reveals Hidden Associations with Chronic Diseases.</title>
        <authorList>
            <person name="Tisza M.J."/>
            <person name="Buck C.B."/>
        </authorList>
    </citation>
    <scope>NUCLEOTIDE SEQUENCE</scope>
    <source>
        <strain evidence="1">CtIZM3</strain>
    </source>
</reference>
<protein>
    <submittedName>
        <fullName evidence="1">Uncharacterized protein</fullName>
    </submittedName>
</protein>
<name>A0A8S5T9M5_9CAUD</name>
<dbReference type="EMBL" id="BK032770">
    <property type="protein sequence ID" value="DAF59458.1"/>
    <property type="molecule type" value="Genomic_DNA"/>
</dbReference>
<accession>A0A8S5T9M5</accession>
<sequence length="31" mass="3686">MDWYSPTSSHYLNYNIFNLNKQHGGKQNVQT</sequence>
<evidence type="ECO:0000313" key="1">
    <source>
        <dbReference type="EMBL" id="DAF59458.1"/>
    </source>
</evidence>
<organism evidence="1">
    <name type="scientific">Caudovirales sp. ctIZM3</name>
    <dbReference type="NCBI Taxonomy" id="2827633"/>
    <lineage>
        <taxon>Viruses</taxon>
        <taxon>Duplodnaviria</taxon>
        <taxon>Heunggongvirae</taxon>
        <taxon>Uroviricota</taxon>
        <taxon>Caudoviricetes</taxon>
    </lineage>
</organism>
<proteinExistence type="predicted"/>